<protein>
    <recommendedName>
        <fullName evidence="3">HAT C-terminal dimerisation domain-containing protein</fullName>
    </recommendedName>
</protein>
<name>W2L1A5_PHYNI</name>
<sequence>KYSVPKEWFTIKYLLALLDPIAAVVKESGGCNYPTLALVFLMLRRIKKFLSNQSTFAKHAALVGRHAYKSKVMATMDTVCKVTLFLFKKRFVGMNFELAWISFLDPRFHKVSFSPRTKFSLQE</sequence>
<dbReference type="SUPFAM" id="SSF53098">
    <property type="entry name" value="Ribonuclease H-like"/>
    <property type="match status" value="1"/>
</dbReference>
<proteinExistence type="predicted"/>
<feature type="non-terminal residue" evidence="2">
    <location>
        <position position="1"/>
    </location>
</feature>
<dbReference type="EMBL" id="KI680306">
    <property type="protein sequence ID" value="ETL90599.1"/>
    <property type="molecule type" value="Genomic_DNA"/>
</dbReference>
<reference evidence="2" key="1">
    <citation type="submission" date="2013-11" db="EMBL/GenBank/DDBJ databases">
        <title>The Genome Sequence of Phytophthora parasitica CHvinca01.</title>
        <authorList>
            <consortium name="The Broad Institute Genomics Platform"/>
            <person name="Russ C."/>
            <person name="Tyler B."/>
            <person name="Panabieres F."/>
            <person name="Shan W."/>
            <person name="Tripathy S."/>
            <person name="Grunwald N."/>
            <person name="Machado M."/>
            <person name="Johnson C.S."/>
            <person name="Arredondo F."/>
            <person name="Hong C."/>
            <person name="Coffey M."/>
            <person name="Young S.K."/>
            <person name="Zeng Q."/>
            <person name="Gargeya S."/>
            <person name="Fitzgerald M."/>
            <person name="Abouelleil A."/>
            <person name="Alvarado L."/>
            <person name="Chapman S.B."/>
            <person name="Gainer-Dewar J."/>
            <person name="Goldberg J."/>
            <person name="Griggs A."/>
            <person name="Gujja S."/>
            <person name="Hansen M."/>
            <person name="Howarth C."/>
            <person name="Imamovic A."/>
            <person name="Ireland A."/>
            <person name="Larimer J."/>
            <person name="McCowan C."/>
            <person name="Murphy C."/>
            <person name="Pearson M."/>
            <person name="Poon T.W."/>
            <person name="Priest M."/>
            <person name="Roberts A."/>
            <person name="Saif S."/>
            <person name="Shea T."/>
            <person name="Sykes S."/>
            <person name="Wortman J."/>
            <person name="Nusbaum C."/>
            <person name="Birren B."/>
        </authorList>
    </citation>
    <scope>NUCLEOTIDE SEQUENCE [LARGE SCALE GENOMIC DNA]</scope>
    <source>
        <strain evidence="2">CHvinca01</strain>
    </source>
</reference>
<keyword evidence="1" id="KW-0732">Signal</keyword>
<dbReference type="InterPro" id="IPR012337">
    <property type="entry name" value="RNaseH-like_sf"/>
</dbReference>
<evidence type="ECO:0000313" key="2">
    <source>
        <dbReference type="EMBL" id="ETL90599.1"/>
    </source>
</evidence>
<feature type="non-terminal residue" evidence="2">
    <location>
        <position position="123"/>
    </location>
</feature>
<dbReference type="VEuPathDB" id="FungiDB:PPTG_08395"/>
<dbReference type="AlphaFoldDB" id="W2L1A5"/>
<dbReference type="OrthoDB" id="127785at2759"/>
<feature type="signal peptide" evidence="1">
    <location>
        <begin position="1"/>
        <end position="23"/>
    </location>
</feature>
<evidence type="ECO:0000256" key="1">
    <source>
        <dbReference type="SAM" id="SignalP"/>
    </source>
</evidence>
<gene>
    <name evidence="2" type="ORF">L917_10754</name>
</gene>
<organism evidence="2">
    <name type="scientific">Phytophthora nicotianae</name>
    <name type="common">Potato buckeye rot agent</name>
    <name type="synonym">Phytophthora parasitica</name>
    <dbReference type="NCBI Taxonomy" id="4792"/>
    <lineage>
        <taxon>Eukaryota</taxon>
        <taxon>Sar</taxon>
        <taxon>Stramenopiles</taxon>
        <taxon>Oomycota</taxon>
        <taxon>Peronosporomycetes</taxon>
        <taxon>Peronosporales</taxon>
        <taxon>Peronosporaceae</taxon>
        <taxon>Phytophthora</taxon>
    </lineage>
</organism>
<feature type="chain" id="PRO_5004818913" description="HAT C-terminal dimerisation domain-containing protein" evidence="1">
    <location>
        <begin position="24"/>
        <end position="123"/>
    </location>
</feature>
<accession>W2L1A5</accession>
<dbReference type="Proteomes" id="UP000054423">
    <property type="component" value="Unassembled WGS sequence"/>
</dbReference>
<evidence type="ECO:0008006" key="3">
    <source>
        <dbReference type="Google" id="ProtNLM"/>
    </source>
</evidence>